<sequence>MSSITAQQAKLDLKLFPSRKDLRLGNATRDSILERYKEKPHFKFKMDKRKRFKLTMEIFRDIMKIYPRGLHLLRRHESSRSLHLLNSLLFQFHLKNLATKKSKRVKRSAKKSTKDPARGVVIIETLEMPLSKKKEKVNVARGKGIEMPSEVALAEEAQYEEGNDEDDSNNEQDSRSKGSDEENDSDDDNTQSDSEKGSDSEHETYKNESDSEYDQEENEEEIDDEEEEEDEFVRTPSNDSDDETKISDKAEGGKDEKMNYTTSQLYDDVDIRLNEPVDPDEGFVQKEGTNDEMINIFPIQMHKLFLQWMFTSIMKYQARKLPHSLLYLSQLSPILHQNTPPLFHDQYHPLLLHHHIQHPHRHQQLKQQILHLHFLISHQSSNSTTKVVELKKNDPFETQVTALVDEHLDARLGATRDEFIDFLSASITARITEQVKNTLPQILPKEVSNSPLVIQRMITESLEHAIQAKESSQPLYSYEAVDSLTEFELKKILIEKMDKSESYLAALEHRRDQRKSFYGYARGLESRHDVYSTKRILAVTRVEITRNNSLLGDDVSDFAIALRLFTRSIVIQKRVEDLQLAVESYQKKIHVAKQETTKPDIRKKDPYTPYQDPQRFIYVDTLGRNRLMHSDELYKFSKGTLTRLRTSLEDITKNIHMKYLPKRRWSTLEKKRDNIIIKAIDKQLKERRMMTLSYCVRHHKIDTKVIHNDDENPSRASIKQALGRGFYLCDHVPGALGWLLEEIHMTWAHLKKKRTRLQLYTKSLKKLCIQSVETALRVSSDSEITPDLATRATATPLSFPKEPRFPLRSDTIRLVQNGCAFHEGPIQHLKNFLRIVDPIDLNGAIRNTTHLRLFCFSLRGQAINWLDRLPAGSISTSDDLLSRFLAQFFSPRRTAKL</sequence>
<gene>
    <name evidence="2" type="ORF">Tci_054777</name>
</gene>
<reference evidence="2" key="1">
    <citation type="journal article" date="2019" name="Sci. Rep.">
        <title>Draft genome of Tanacetum cinerariifolium, the natural source of mosquito coil.</title>
        <authorList>
            <person name="Yamashiro T."/>
            <person name="Shiraishi A."/>
            <person name="Satake H."/>
            <person name="Nakayama K."/>
        </authorList>
    </citation>
    <scope>NUCLEOTIDE SEQUENCE</scope>
</reference>
<proteinExistence type="predicted"/>
<evidence type="ECO:0000313" key="2">
    <source>
        <dbReference type="EMBL" id="GEU82799.1"/>
    </source>
</evidence>
<feature type="compositionally biased region" description="Acidic residues" evidence="1">
    <location>
        <begin position="210"/>
        <end position="231"/>
    </location>
</feature>
<protein>
    <submittedName>
        <fullName evidence="2">MAK10-like protein</fullName>
    </submittedName>
</protein>
<comment type="caution">
    <text evidence="2">The sequence shown here is derived from an EMBL/GenBank/DDBJ whole genome shotgun (WGS) entry which is preliminary data.</text>
</comment>
<feature type="compositionally biased region" description="Acidic residues" evidence="1">
    <location>
        <begin position="158"/>
        <end position="170"/>
    </location>
</feature>
<feature type="compositionally biased region" description="Acidic residues" evidence="1">
    <location>
        <begin position="181"/>
        <end position="190"/>
    </location>
</feature>
<evidence type="ECO:0000256" key="1">
    <source>
        <dbReference type="SAM" id="MobiDB-lite"/>
    </source>
</evidence>
<name>A0A6L2NB13_TANCI</name>
<feature type="region of interest" description="Disordered" evidence="1">
    <location>
        <begin position="158"/>
        <end position="262"/>
    </location>
</feature>
<organism evidence="2">
    <name type="scientific">Tanacetum cinerariifolium</name>
    <name type="common">Dalmatian daisy</name>
    <name type="synonym">Chrysanthemum cinerariifolium</name>
    <dbReference type="NCBI Taxonomy" id="118510"/>
    <lineage>
        <taxon>Eukaryota</taxon>
        <taxon>Viridiplantae</taxon>
        <taxon>Streptophyta</taxon>
        <taxon>Embryophyta</taxon>
        <taxon>Tracheophyta</taxon>
        <taxon>Spermatophyta</taxon>
        <taxon>Magnoliopsida</taxon>
        <taxon>eudicotyledons</taxon>
        <taxon>Gunneridae</taxon>
        <taxon>Pentapetalae</taxon>
        <taxon>asterids</taxon>
        <taxon>campanulids</taxon>
        <taxon>Asterales</taxon>
        <taxon>Asteraceae</taxon>
        <taxon>Asteroideae</taxon>
        <taxon>Anthemideae</taxon>
        <taxon>Anthemidinae</taxon>
        <taxon>Tanacetum</taxon>
    </lineage>
</organism>
<dbReference type="AlphaFoldDB" id="A0A6L2NB13"/>
<feature type="compositionally biased region" description="Basic and acidic residues" evidence="1">
    <location>
        <begin position="193"/>
        <end position="209"/>
    </location>
</feature>
<feature type="compositionally biased region" description="Basic and acidic residues" evidence="1">
    <location>
        <begin position="243"/>
        <end position="258"/>
    </location>
</feature>
<dbReference type="EMBL" id="BKCJ010008551">
    <property type="protein sequence ID" value="GEU82799.1"/>
    <property type="molecule type" value="Genomic_DNA"/>
</dbReference>
<accession>A0A6L2NB13</accession>